<gene>
    <name evidence="4" type="ORF">AWB90_06710</name>
    <name evidence="3" type="ORF">AWB91_06030</name>
</gene>
<reference evidence="4" key="2">
    <citation type="submission" date="2016-01" db="EMBL/GenBank/DDBJ databases">
        <authorList>
            <person name="Oliw E.H."/>
        </authorList>
    </citation>
    <scope>NUCLEOTIDE SEQUENCE</scope>
    <source>
        <strain evidence="4">IEC33</strain>
    </source>
</reference>
<dbReference type="EMBL" id="LQPN01000031">
    <property type="protein sequence ID" value="ORW50588.1"/>
    <property type="molecule type" value="Genomic_DNA"/>
</dbReference>
<protein>
    <recommendedName>
        <fullName evidence="2">DUF732 domain-containing protein</fullName>
    </recommendedName>
</protein>
<evidence type="ECO:0000313" key="5">
    <source>
        <dbReference type="Proteomes" id="UP000193285"/>
    </source>
</evidence>
<dbReference type="RefSeq" id="WP_085096137.1">
    <property type="nucleotide sequence ID" value="NZ_JACKVQ010000009.1"/>
</dbReference>
<evidence type="ECO:0000313" key="3">
    <source>
        <dbReference type="EMBL" id="ORW33731.1"/>
    </source>
</evidence>
<dbReference type="EMBL" id="LQPK01000002">
    <property type="protein sequence ID" value="ORW33731.1"/>
    <property type="molecule type" value="Genomic_DNA"/>
</dbReference>
<evidence type="ECO:0000313" key="6">
    <source>
        <dbReference type="Proteomes" id="UP000193801"/>
    </source>
</evidence>
<feature type="chain" id="PRO_5012507420" description="DUF732 domain-containing protein" evidence="1">
    <location>
        <begin position="39"/>
        <end position="118"/>
    </location>
</feature>
<organism evidence="4 5">
    <name type="scientific">Mycobacterium paraense</name>
    <dbReference type="NCBI Taxonomy" id="767916"/>
    <lineage>
        <taxon>Bacteria</taxon>
        <taxon>Bacillati</taxon>
        <taxon>Actinomycetota</taxon>
        <taxon>Actinomycetes</taxon>
        <taxon>Mycobacteriales</taxon>
        <taxon>Mycobacteriaceae</taxon>
        <taxon>Mycobacterium</taxon>
        <taxon>Mycobacterium simiae complex</taxon>
    </lineage>
</organism>
<dbReference type="AlphaFoldDB" id="A0A1X2AGT1"/>
<reference evidence="3" key="3">
    <citation type="submission" date="2016-01" db="EMBL/GenBank/DDBJ databases">
        <authorList>
            <person name="Ana R.F.D.C."/>
            <person name="Tarcisio F."/>
            <person name="Maria L.L."/>
            <person name="Monica P."/>
            <person name="Wana L.O.D.C."/>
            <person name="Elisabetta G."/>
            <person name="Jeann R.D.C.B."/>
            <person name="Veronica D.S."/>
            <person name="Karla V.B.L."/>
            <person name="Roberto B."/>
            <person name="Antonella G."/>
            <person name="Anna F."/>
            <person name="Alessandro M."/>
            <person name="Pamela F."/>
            <person name="Francesca D.L."/>
            <person name="Giulia F.S."/>
            <person name="Sara T."/>
            <person name="Fabio R."/>
            <person name="Olivier J."/>
            <person name="Nicola S."/>
            <person name="Enrico T."/>
        </authorList>
    </citation>
    <scope>NUCLEOTIDE SEQUENCE</scope>
    <source>
        <strain evidence="3">FI-07156</strain>
    </source>
</reference>
<dbReference type="Proteomes" id="UP000193285">
    <property type="component" value="Unassembled WGS sequence"/>
</dbReference>
<dbReference type="Pfam" id="PF05305">
    <property type="entry name" value="DUF732"/>
    <property type="match status" value="1"/>
</dbReference>
<name>A0A1X2AGT1_9MYCO</name>
<dbReference type="Proteomes" id="UP000193801">
    <property type="component" value="Unassembled WGS sequence"/>
</dbReference>
<dbReference type="InterPro" id="IPR007969">
    <property type="entry name" value="DUF732"/>
</dbReference>
<evidence type="ECO:0000256" key="1">
    <source>
        <dbReference type="SAM" id="SignalP"/>
    </source>
</evidence>
<accession>A0A1X2AGT1</accession>
<sequence length="118" mass="12146">MTSARSRKARLLLPLLAAGFLPAVGLLGPLATAPAAHADGNDDAFIAALHAHGIAHDSPKSAIAAGHLVCHQLDMGKTQEQIATDVMNSSTLDGDNAGFFVALAERAYCPQYADVPTA</sequence>
<dbReference type="OrthoDB" id="4734115at2"/>
<comment type="caution">
    <text evidence="4">The sequence shown here is derived from an EMBL/GenBank/DDBJ whole genome shotgun (WGS) entry which is preliminary data.</text>
</comment>
<evidence type="ECO:0000313" key="4">
    <source>
        <dbReference type="EMBL" id="ORW50588.1"/>
    </source>
</evidence>
<keyword evidence="6" id="KW-1185">Reference proteome</keyword>
<dbReference type="STRING" id="767916.AWB91_06030"/>
<reference evidence="5 6" key="1">
    <citation type="journal article" date="2015" name="Emerg. Microbes Infect.">
        <title>Characterization of 17 strains belonging to the Mycobacterium simiae complex and description of Mycobacterium paraense sp. nov.</title>
        <authorList>
            <person name="Fusco da Costa A.R."/>
            <person name="Fedrizzi T."/>
            <person name="Lopes M.L."/>
            <person name="Pecorari M."/>
            <person name="Oliveira da Costa W.L."/>
            <person name="Giacobazzi E."/>
            <person name="da Costa Bahia J.R."/>
            <person name="De Sanctis V."/>
            <person name="Batista Lima K.V."/>
            <person name="Bertorelli R."/>
            <person name="Grottola A."/>
            <person name="Fabio A."/>
            <person name="Mariottini A."/>
            <person name="Ferretti P."/>
            <person name="Di Leva F."/>
            <person name="Fregni Serpini G."/>
            <person name="Tagliazucchi S."/>
            <person name="Rumpianesi F."/>
            <person name="Jousson O."/>
            <person name="Segata N."/>
            <person name="Tortoli E."/>
        </authorList>
    </citation>
    <scope>NUCLEOTIDE SEQUENCE [LARGE SCALE GENOMIC DNA]</scope>
    <source>
        <strain evidence="3 6">FI-07156</strain>
        <strain evidence="4 5">IEC33</strain>
    </source>
</reference>
<proteinExistence type="predicted"/>
<keyword evidence="1" id="KW-0732">Signal</keyword>
<feature type="domain" description="DUF732" evidence="2">
    <location>
        <begin position="41"/>
        <end position="111"/>
    </location>
</feature>
<feature type="signal peptide" evidence="1">
    <location>
        <begin position="1"/>
        <end position="38"/>
    </location>
</feature>
<evidence type="ECO:0000259" key="2">
    <source>
        <dbReference type="Pfam" id="PF05305"/>
    </source>
</evidence>